<dbReference type="Gene3D" id="2.40.110.10">
    <property type="entry name" value="Butyryl-CoA Dehydrogenase, subunit A, domain 2"/>
    <property type="match status" value="1"/>
</dbReference>
<feature type="domain" description="Acyl-CoA dehydrogenase/oxidase N-terminal" evidence="8">
    <location>
        <begin position="26"/>
        <end position="137"/>
    </location>
</feature>
<dbReference type="InterPro" id="IPR046373">
    <property type="entry name" value="Acyl-CoA_Oxase/DH_mid-dom_sf"/>
</dbReference>
<comment type="similarity">
    <text evidence="2 5">Belongs to the acyl-CoA dehydrogenase family.</text>
</comment>
<comment type="cofactor">
    <cofactor evidence="1 5">
        <name>FAD</name>
        <dbReference type="ChEBI" id="CHEBI:57692"/>
    </cofactor>
</comment>
<organism evidence="9 10">
    <name type="scientific">Mycolicibacterium cyprinidarum</name>
    <dbReference type="NCBI Taxonomy" id="2860311"/>
    <lineage>
        <taxon>Bacteria</taxon>
        <taxon>Bacillati</taxon>
        <taxon>Actinomycetota</taxon>
        <taxon>Actinomycetes</taxon>
        <taxon>Mycobacteriales</taxon>
        <taxon>Mycobacteriaceae</taxon>
        <taxon>Mycolicibacterium</taxon>
    </lineage>
</organism>
<dbReference type="InterPro" id="IPR013786">
    <property type="entry name" value="AcylCoA_DH/ox_N"/>
</dbReference>
<evidence type="ECO:0000313" key="9">
    <source>
        <dbReference type="EMBL" id="GJF17351.1"/>
    </source>
</evidence>
<dbReference type="Pfam" id="PF02771">
    <property type="entry name" value="Acyl-CoA_dh_N"/>
    <property type="match status" value="1"/>
</dbReference>
<keyword evidence="3 5" id="KW-0285">Flavoprotein</keyword>
<reference evidence="9 10" key="1">
    <citation type="submission" date="2021-08" db="EMBL/GenBank/DDBJ databases">
        <title>Draft genome sequence of Mycolicibacterium sp. NGTWS1702 strain.</title>
        <authorList>
            <person name="Matsumoto M."/>
            <person name="Tang B.C.C."/>
            <person name="Machida Y."/>
            <person name="Matoyama H."/>
            <person name="Kishihara T."/>
            <person name="Sato S."/>
            <person name="Kondo I."/>
            <person name="Sano M."/>
            <person name="Kato G."/>
        </authorList>
    </citation>
    <scope>NUCLEOTIDE SEQUENCE [LARGE SCALE GENOMIC DNA]</scope>
    <source>
        <strain evidence="9 10">NGTWSNA01</strain>
    </source>
</reference>
<dbReference type="InterPro" id="IPR009100">
    <property type="entry name" value="AcylCoA_DH/oxidase_NM_dom_sf"/>
</dbReference>
<keyword evidence="10" id="KW-1185">Reference proteome</keyword>
<dbReference type="InterPro" id="IPR037069">
    <property type="entry name" value="AcylCoA_DH/ox_N_sf"/>
</dbReference>
<evidence type="ECO:0000256" key="1">
    <source>
        <dbReference type="ARBA" id="ARBA00001974"/>
    </source>
</evidence>
<gene>
    <name evidence="9" type="primary">fadE20</name>
    <name evidence="9" type="ORF">NGTWS1702_23640</name>
</gene>
<dbReference type="SUPFAM" id="SSF56645">
    <property type="entry name" value="Acyl-CoA dehydrogenase NM domain-like"/>
    <property type="match status" value="1"/>
</dbReference>
<evidence type="ECO:0000313" key="10">
    <source>
        <dbReference type="Proteomes" id="UP001060504"/>
    </source>
</evidence>
<dbReference type="EMBL" id="BPRH01002476">
    <property type="protein sequence ID" value="GJF17351.1"/>
    <property type="molecule type" value="Genomic_DNA"/>
</dbReference>
<name>A0ABQ4VBT9_9MYCO</name>
<evidence type="ECO:0000259" key="8">
    <source>
        <dbReference type="Pfam" id="PF02771"/>
    </source>
</evidence>
<dbReference type="PANTHER" id="PTHR43884:SF12">
    <property type="entry name" value="ISOVALERYL-COA DEHYDROGENASE, MITOCHONDRIAL-RELATED"/>
    <property type="match status" value="1"/>
</dbReference>
<feature type="domain" description="Acyl-CoA oxidase/dehydrogenase middle" evidence="7">
    <location>
        <begin position="141"/>
        <end position="236"/>
    </location>
</feature>
<evidence type="ECO:0000256" key="4">
    <source>
        <dbReference type="ARBA" id="ARBA00022827"/>
    </source>
</evidence>
<evidence type="ECO:0000256" key="5">
    <source>
        <dbReference type="RuleBase" id="RU362125"/>
    </source>
</evidence>
<evidence type="ECO:0000256" key="3">
    <source>
        <dbReference type="ARBA" id="ARBA00022630"/>
    </source>
</evidence>
<dbReference type="Gene3D" id="1.10.540.10">
    <property type="entry name" value="Acyl-CoA dehydrogenase/oxidase, N-terminal domain"/>
    <property type="match status" value="1"/>
</dbReference>
<feature type="domain" description="Acyl-CoA dehydrogenase/oxidase C-terminal" evidence="6">
    <location>
        <begin position="248"/>
        <end position="396"/>
    </location>
</feature>
<keyword evidence="4 5" id="KW-0274">FAD</keyword>
<proteinExistence type="inferred from homology"/>
<dbReference type="Proteomes" id="UP001060504">
    <property type="component" value="Unassembled WGS sequence"/>
</dbReference>
<dbReference type="Gene3D" id="1.20.140.10">
    <property type="entry name" value="Butyryl-CoA Dehydrogenase, subunit A, domain 3"/>
    <property type="match status" value="1"/>
</dbReference>
<dbReference type="PROSITE" id="PS00073">
    <property type="entry name" value="ACYL_COA_DH_2"/>
    <property type="match status" value="1"/>
</dbReference>
<dbReference type="Pfam" id="PF02770">
    <property type="entry name" value="Acyl-CoA_dh_M"/>
    <property type="match status" value="1"/>
</dbReference>
<keyword evidence="5" id="KW-0560">Oxidoreductase</keyword>
<sequence length="398" mass="44170">MGSAVKQNATSAAPSGIAYERTLFEPEHDLFRESFRTFLDRHVAPFHEEWENDKIVDRGVWLEAGKQGFLGMAVPEEYGGGGVADFRYNTIVTEEVTAARFSGLGFSLHNDIAAPYLIRLATEEQKQRWLPKFCTGELITAIAMTEPGTGSDLQGIKTKAVKDGDHYILNGSKTFITNGIHSDLVIVVAQTDPDKGALGFSLLVVERGMEGFERGRHLDKIGLDAQDTAELSFTDVKVPVENLLGEEGQGFIYLMQNLPQERISIAIMAAAGMEAVLTQTIEYAKERKAFGKPIGSFQNSRFVLAELATEATVVRMMVDEYIRLHLDGQLTVEQAAMAKWYTTEKQVHLIDRCLQLHGGYGYMREYPVARAYLDSRVQTIYGGTTEIMKEIIGRSLGL</sequence>
<evidence type="ECO:0000259" key="7">
    <source>
        <dbReference type="Pfam" id="PF02770"/>
    </source>
</evidence>
<protein>
    <submittedName>
        <fullName evidence="9">Acyl-CoA dehydrogenase FadE20</fullName>
    </submittedName>
</protein>
<evidence type="ECO:0000256" key="2">
    <source>
        <dbReference type="ARBA" id="ARBA00009347"/>
    </source>
</evidence>
<dbReference type="PANTHER" id="PTHR43884">
    <property type="entry name" value="ACYL-COA DEHYDROGENASE"/>
    <property type="match status" value="1"/>
</dbReference>
<evidence type="ECO:0000259" key="6">
    <source>
        <dbReference type="Pfam" id="PF00441"/>
    </source>
</evidence>
<dbReference type="Pfam" id="PF00441">
    <property type="entry name" value="Acyl-CoA_dh_1"/>
    <property type="match status" value="1"/>
</dbReference>
<accession>A0ABQ4VBT9</accession>
<comment type="caution">
    <text evidence="9">The sequence shown here is derived from an EMBL/GenBank/DDBJ whole genome shotgun (WGS) entry which is preliminary data.</text>
</comment>
<dbReference type="InterPro" id="IPR036250">
    <property type="entry name" value="AcylCo_DH-like_C"/>
</dbReference>
<dbReference type="InterPro" id="IPR006091">
    <property type="entry name" value="Acyl-CoA_Oxase/DH_mid-dom"/>
</dbReference>
<dbReference type="InterPro" id="IPR009075">
    <property type="entry name" value="AcylCo_DH/oxidase_C"/>
</dbReference>
<dbReference type="InterPro" id="IPR006089">
    <property type="entry name" value="Acyl-CoA_DH_CS"/>
</dbReference>
<dbReference type="SUPFAM" id="SSF47203">
    <property type="entry name" value="Acyl-CoA dehydrogenase C-terminal domain-like"/>
    <property type="match status" value="1"/>
</dbReference>